<evidence type="ECO:0000256" key="12">
    <source>
        <dbReference type="ARBA" id="ARBA00022695"/>
    </source>
</evidence>
<keyword evidence="8" id="KW-1003">Cell membrane</keyword>
<keyword evidence="17" id="KW-1208">Phospholipid metabolism</keyword>
<evidence type="ECO:0000313" key="21">
    <source>
        <dbReference type="Proteomes" id="UP000298438"/>
    </source>
</evidence>
<feature type="transmembrane region" description="Helical" evidence="19">
    <location>
        <begin position="59"/>
        <end position="77"/>
    </location>
</feature>
<reference evidence="20 21" key="1">
    <citation type="submission" date="2019-03" db="EMBL/GenBank/DDBJ databases">
        <title>Draft Genome Sequence of Massilia arenosa sp. nov., a Novel Massilia Species Isolated from a Sandy-loam Maize Soil.</title>
        <authorList>
            <person name="Raths R."/>
            <person name="Peta V."/>
            <person name="Bucking H."/>
        </authorList>
    </citation>
    <scope>NUCLEOTIDE SEQUENCE [LARGE SCALE GENOMIC DNA]</scope>
    <source>
        <strain evidence="20 21">MC02</strain>
    </source>
</reference>
<evidence type="ECO:0000256" key="4">
    <source>
        <dbReference type="ARBA" id="ARBA00005189"/>
    </source>
</evidence>
<keyword evidence="15 19" id="KW-0472">Membrane</keyword>
<keyword evidence="9" id="KW-0444">Lipid biosynthesis</keyword>
<keyword evidence="16" id="KW-0594">Phospholipid biosynthesis</keyword>
<dbReference type="EMBL" id="SPVF01000095">
    <property type="protein sequence ID" value="TFW23442.1"/>
    <property type="molecule type" value="Genomic_DNA"/>
</dbReference>
<comment type="similarity">
    <text evidence="5 18">Belongs to the CDS family.</text>
</comment>
<feature type="transmembrane region" description="Helical" evidence="19">
    <location>
        <begin position="141"/>
        <end position="159"/>
    </location>
</feature>
<evidence type="ECO:0000256" key="7">
    <source>
        <dbReference type="ARBA" id="ARBA00019373"/>
    </source>
</evidence>
<evidence type="ECO:0000256" key="9">
    <source>
        <dbReference type="ARBA" id="ARBA00022516"/>
    </source>
</evidence>
<evidence type="ECO:0000256" key="14">
    <source>
        <dbReference type="ARBA" id="ARBA00023098"/>
    </source>
</evidence>
<accession>A0A4Y9SGU8</accession>
<sequence>MLKTRVITAVVLLAVLLPVLFLREMALFGLVVMLFFAAAVWEAYRLVLPQAKYGKLMPVVWALVFALPILGPALGTAERFHPMWWWAGAALAWLLLFLPMLKTGLPPLDDPKSRGHGLLYMLSLVAAFMGLVALYAHSTVYLLSVLVIVWVADIGAYFSGKAFGKHKLAPSISPGKSWEGAIGGCIMVIALAVLSVFLMDRAPWLADTFAVHVAVVWGWGGLILVLVGLVAFSIAGDLAESQLKRRAGLKDSSSLLPGHGGVLDRIDALVPVLPLAALIDAAL</sequence>
<dbReference type="RefSeq" id="WP_135206449.1">
    <property type="nucleotide sequence ID" value="NZ_SPVF01000095.1"/>
</dbReference>
<evidence type="ECO:0000256" key="13">
    <source>
        <dbReference type="ARBA" id="ARBA00022989"/>
    </source>
</evidence>
<protein>
    <recommendedName>
        <fullName evidence="7 18">Phosphatidate cytidylyltransferase</fullName>
        <ecNumber evidence="6 18">2.7.7.41</ecNumber>
    </recommendedName>
</protein>
<name>A0A4Y9SGU8_9BURK</name>
<dbReference type="PANTHER" id="PTHR46382:SF1">
    <property type="entry name" value="PHOSPHATIDATE CYTIDYLYLTRANSFERASE"/>
    <property type="match status" value="1"/>
</dbReference>
<gene>
    <name evidence="20" type="ORF">E4L96_06720</name>
</gene>
<feature type="transmembrane region" description="Helical" evidence="19">
    <location>
        <begin position="83"/>
        <end position="105"/>
    </location>
</feature>
<dbReference type="Proteomes" id="UP000298438">
    <property type="component" value="Unassembled WGS sequence"/>
</dbReference>
<comment type="pathway">
    <text evidence="4">Lipid metabolism.</text>
</comment>
<keyword evidence="21" id="KW-1185">Reference proteome</keyword>
<evidence type="ECO:0000256" key="3">
    <source>
        <dbReference type="ARBA" id="ARBA00005119"/>
    </source>
</evidence>
<keyword evidence="12 18" id="KW-0548">Nucleotidyltransferase</keyword>
<evidence type="ECO:0000313" key="20">
    <source>
        <dbReference type="EMBL" id="TFW23442.1"/>
    </source>
</evidence>
<evidence type="ECO:0000256" key="11">
    <source>
        <dbReference type="ARBA" id="ARBA00022692"/>
    </source>
</evidence>
<evidence type="ECO:0000256" key="10">
    <source>
        <dbReference type="ARBA" id="ARBA00022679"/>
    </source>
</evidence>
<evidence type="ECO:0000256" key="8">
    <source>
        <dbReference type="ARBA" id="ARBA00022475"/>
    </source>
</evidence>
<dbReference type="PROSITE" id="PS01315">
    <property type="entry name" value="CDS"/>
    <property type="match status" value="1"/>
</dbReference>
<evidence type="ECO:0000256" key="5">
    <source>
        <dbReference type="ARBA" id="ARBA00010185"/>
    </source>
</evidence>
<feature type="transmembrane region" description="Helical" evidence="19">
    <location>
        <begin position="180"/>
        <end position="199"/>
    </location>
</feature>
<feature type="transmembrane region" description="Helical" evidence="19">
    <location>
        <begin position="211"/>
        <end position="236"/>
    </location>
</feature>
<dbReference type="GO" id="GO:0016024">
    <property type="term" value="P:CDP-diacylglycerol biosynthetic process"/>
    <property type="evidence" value="ECO:0007669"/>
    <property type="project" value="UniProtKB-UniPathway"/>
</dbReference>
<feature type="transmembrane region" description="Helical" evidence="19">
    <location>
        <begin position="117"/>
        <end position="135"/>
    </location>
</feature>
<organism evidence="20 21">
    <name type="scientific">Zemynaea arenosa</name>
    <dbReference type="NCBI Taxonomy" id="2561931"/>
    <lineage>
        <taxon>Bacteria</taxon>
        <taxon>Pseudomonadati</taxon>
        <taxon>Pseudomonadota</taxon>
        <taxon>Betaproteobacteria</taxon>
        <taxon>Burkholderiales</taxon>
        <taxon>Oxalobacteraceae</taxon>
        <taxon>Telluria group</taxon>
        <taxon>Zemynaea</taxon>
    </lineage>
</organism>
<evidence type="ECO:0000256" key="19">
    <source>
        <dbReference type="SAM" id="Phobius"/>
    </source>
</evidence>
<comment type="pathway">
    <text evidence="3 18">Phospholipid metabolism; CDP-diacylglycerol biosynthesis; CDP-diacylglycerol from sn-glycerol 3-phosphate: step 3/3.</text>
</comment>
<keyword evidence="11 18" id="KW-0812">Transmembrane</keyword>
<evidence type="ECO:0000256" key="1">
    <source>
        <dbReference type="ARBA" id="ARBA00001698"/>
    </source>
</evidence>
<evidence type="ECO:0000256" key="18">
    <source>
        <dbReference type="RuleBase" id="RU003938"/>
    </source>
</evidence>
<comment type="subcellular location">
    <subcellularLocation>
        <location evidence="2">Cell membrane</location>
        <topology evidence="2">Multi-pass membrane protein</topology>
    </subcellularLocation>
</comment>
<keyword evidence="10 18" id="KW-0808">Transferase</keyword>
<dbReference type="AlphaFoldDB" id="A0A4Y9SGU8"/>
<evidence type="ECO:0000256" key="15">
    <source>
        <dbReference type="ARBA" id="ARBA00023136"/>
    </source>
</evidence>
<dbReference type="GO" id="GO:0005886">
    <property type="term" value="C:plasma membrane"/>
    <property type="evidence" value="ECO:0007669"/>
    <property type="project" value="UniProtKB-SubCell"/>
</dbReference>
<dbReference type="UniPathway" id="UPA00557">
    <property type="reaction ID" value="UER00614"/>
</dbReference>
<keyword evidence="13 19" id="KW-1133">Transmembrane helix</keyword>
<evidence type="ECO:0000256" key="6">
    <source>
        <dbReference type="ARBA" id="ARBA00012487"/>
    </source>
</evidence>
<dbReference type="Pfam" id="PF01148">
    <property type="entry name" value="CTP_transf_1"/>
    <property type="match status" value="1"/>
</dbReference>
<dbReference type="OrthoDB" id="9799199at2"/>
<evidence type="ECO:0000256" key="16">
    <source>
        <dbReference type="ARBA" id="ARBA00023209"/>
    </source>
</evidence>
<proteinExistence type="inferred from homology"/>
<comment type="catalytic activity">
    <reaction evidence="1 18">
        <text>a 1,2-diacyl-sn-glycero-3-phosphate + CTP + H(+) = a CDP-1,2-diacyl-sn-glycerol + diphosphate</text>
        <dbReference type="Rhea" id="RHEA:16229"/>
        <dbReference type="ChEBI" id="CHEBI:15378"/>
        <dbReference type="ChEBI" id="CHEBI:33019"/>
        <dbReference type="ChEBI" id="CHEBI:37563"/>
        <dbReference type="ChEBI" id="CHEBI:58332"/>
        <dbReference type="ChEBI" id="CHEBI:58608"/>
        <dbReference type="EC" id="2.7.7.41"/>
    </reaction>
</comment>
<dbReference type="PANTHER" id="PTHR46382">
    <property type="entry name" value="PHOSPHATIDATE CYTIDYLYLTRANSFERASE"/>
    <property type="match status" value="1"/>
</dbReference>
<dbReference type="InterPro" id="IPR000374">
    <property type="entry name" value="PC_trans"/>
</dbReference>
<feature type="transmembrane region" description="Helical" evidence="19">
    <location>
        <begin position="31"/>
        <end position="47"/>
    </location>
</feature>
<evidence type="ECO:0000256" key="17">
    <source>
        <dbReference type="ARBA" id="ARBA00023264"/>
    </source>
</evidence>
<dbReference type="EC" id="2.7.7.41" evidence="6 18"/>
<dbReference type="GO" id="GO:0004605">
    <property type="term" value="F:phosphatidate cytidylyltransferase activity"/>
    <property type="evidence" value="ECO:0007669"/>
    <property type="project" value="UniProtKB-EC"/>
</dbReference>
<evidence type="ECO:0000256" key="2">
    <source>
        <dbReference type="ARBA" id="ARBA00004651"/>
    </source>
</evidence>
<comment type="caution">
    <text evidence="20">The sequence shown here is derived from an EMBL/GenBank/DDBJ whole genome shotgun (WGS) entry which is preliminary data.</text>
</comment>
<keyword evidence="14" id="KW-0443">Lipid metabolism</keyword>